<accession>A0A7T3G1C3</accession>
<dbReference type="KEGG" id="hlt:I7X12_07835"/>
<evidence type="ECO:0000313" key="2">
    <source>
        <dbReference type="Proteomes" id="UP000595001"/>
    </source>
</evidence>
<proteinExistence type="predicted"/>
<protein>
    <submittedName>
        <fullName evidence="1">Uncharacterized protein</fullName>
    </submittedName>
</protein>
<name>A0A7T3G1C3_9EURY</name>
<dbReference type="AlphaFoldDB" id="A0A7T3G1C3"/>
<dbReference type="GeneID" id="60588394"/>
<keyword evidence="2" id="KW-1185">Reference proteome</keyword>
<dbReference type="Proteomes" id="UP000595001">
    <property type="component" value="Chromosome"/>
</dbReference>
<evidence type="ECO:0000313" key="1">
    <source>
        <dbReference type="EMBL" id="QPV64511.1"/>
    </source>
</evidence>
<reference evidence="1 2" key="1">
    <citation type="submission" date="2020-12" db="EMBL/GenBank/DDBJ databases">
        <title>Halosimplex halophilum sp. nov. and Halosimplex salinum sp. nov., two new members of the genus Halosimplex.</title>
        <authorList>
            <person name="Cui H.L."/>
        </authorList>
    </citation>
    <scope>NUCLEOTIDE SEQUENCE [LARGE SCALE GENOMIC DNA]</scope>
    <source>
        <strain evidence="1 2">YGH94</strain>
    </source>
</reference>
<gene>
    <name evidence="1" type="ORF">I7X12_07835</name>
</gene>
<sequence>MSHKYDNLRNEVEQLARERQITDVEFHMLLYRIHYIEELEQETIEIINGYDCDSHPETLREKFLNLAYGGR</sequence>
<organism evidence="1 2">
    <name type="scientific">Halosimplex litoreum</name>
    <dbReference type="NCBI Taxonomy" id="1198301"/>
    <lineage>
        <taxon>Archaea</taxon>
        <taxon>Methanobacteriati</taxon>
        <taxon>Methanobacteriota</taxon>
        <taxon>Stenosarchaea group</taxon>
        <taxon>Halobacteria</taxon>
        <taxon>Halobacteriales</taxon>
        <taxon>Haloarculaceae</taxon>
        <taxon>Halosimplex</taxon>
    </lineage>
</organism>
<dbReference type="EMBL" id="CP065856">
    <property type="protein sequence ID" value="QPV64511.1"/>
    <property type="molecule type" value="Genomic_DNA"/>
</dbReference>
<dbReference type="RefSeq" id="WP_198063280.1">
    <property type="nucleotide sequence ID" value="NZ_CP065856.1"/>
</dbReference>